<dbReference type="AlphaFoldDB" id="A0A0X3NHY9"/>
<dbReference type="EMBL" id="GEEE01023681">
    <property type="protein sequence ID" value="JAP39544.1"/>
    <property type="molecule type" value="Transcribed_RNA"/>
</dbReference>
<feature type="region of interest" description="Disordered" evidence="1">
    <location>
        <begin position="75"/>
        <end position="159"/>
    </location>
</feature>
<dbReference type="GO" id="GO:0042274">
    <property type="term" value="P:ribosomal small subunit biogenesis"/>
    <property type="evidence" value="ECO:0007669"/>
    <property type="project" value="TreeGrafter"/>
</dbReference>
<sequence>MKNKKTKKRLTYTDRRKRQLLADNEKEEAVIKKLSKKLGLNRRKKNGDKLKQPAWMRDSGLEYLLGFDKYVSDHEEQSAGGNSLGVKKSTKHSQRNIYGQDSNVDDGSAEDSMDTSDEGSFEGDLTEPNSSNLSPRAAEDIKESSLGSETSKVHNADDNSPANWVALRKNIRRLLNCVSEAQMSRAISDIVSVFSDHPRGIVRNILIEEVDVLLKSFPLSRSQSVGWLQQELAACFLSIQARLDQAGQGAHLVAHITEYIVGKIPRLQPSSPLPDDLDGGLLASRVLFLSYLYRFGGITGDLIFDLVDEFVNSGQLLAMQAAHQMLKPISPVIRKELVQRCQGIHVKVKGLLTLLDQHEIDKISELESIVACLSEKRSQEPALSNADHFVKMMRIWNKGISFPKEARLPLHLEELRNPNEKGRWWLVGSAFHGEALKGQTNPDGISSRLPDASVLTKELSDAADRLGLITPLRRQLFAVLMSTPGGPDSTAAALLRATGGDKKSSVEHREREVVHVVVHCLISEQPFNRFYPRVLGGLLNHQRQFGLLMRCAFWDVMSKENLTREAKSNVGKAIGMLSVVYDFSLAVLKKFNFGDASEANTTLLSAVLLEFTGSSFDKTLQKFAHFANAYPKVGRNLRIFMRKLSSTCNDEAFRAFLSKLASELRDLVP</sequence>
<dbReference type="PANTHER" id="PTHR18034">
    <property type="entry name" value="CELL CYCLE CONTROL PROTEIN CWF22-RELATED"/>
    <property type="match status" value="1"/>
</dbReference>
<name>A0A0X3NHY9_SCHSO</name>
<gene>
    <name evidence="2" type="primary">NOM1</name>
    <name evidence="2" type="ORF">TR151261</name>
</gene>
<dbReference type="PANTHER" id="PTHR18034:SF4">
    <property type="entry name" value="NUCLEOLAR MIF4G DOMAIN-CONTAINING PROTEIN 1"/>
    <property type="match status" value="1"/>
</dbReference>
<dbReference type="InterPro" id="IPR050781">
    <property type="entry name" value="CWC22_splicing_factor"/>
</dbReference>
<dbReference type="GO" id="GO:0005730">
    <property type="term" value="C:nucleolus"/>
    <property type="evidence" value="ECO:0007669"/>
    <property type="project" value="TreeGrafter"/>
</dbReference>
<reference evidence="2" key="1">
    <citation type="submission" date="2016-01" db="EMBL/GenBank/DDBJ databases">
        <title>Reference transcriptome for the parasite Schistocephalus solidus: insights into the molecular evolution of parasitism.</title>
        <authorList>
            <person name="Hebert F.O."/>
            <person name="Grambauer S."/>
            <person name="Barber I."/>
            <person name="Landry C.R."/>
            <person name="Aubin-Horth N."/>
        </authorList>
    </citation>
    <scope>NUCLEOTIDE SEQUENCE</scope>
</reference>
<protein>
    <submittedName>
        <fullName evidence="2">Nucleolar MIF4G domain-containing protein 1</fullName>
    </submittedName>
</protein>
<dbReference type="GO" id="GO:0003723">
    <property type="term" value="F:RNA binding"/>
    <property type="evidence" value="ECO:0007669"/>
    <property type="project" value="TreeGrafter"/>
</dbReference>
<accession>A0A0X3NHY9</accession>
<organism evidence="2">
    <name type="scientific">Schistocephalus solidus</name>
    <name type="common">Tapeworm</name>
    <dbReference type="NCBI Taxonomy" id="70667"/>
    <lineage>
        <taxon>Eukaryota</taxon>
        <taxon>Metazoa</taxon>
        <taxon>Spiralia</taxon>
        <taxon>Lophotrochozoa</taxon>
        <taxon>Platyhelminthes</taxon>
        <taxon>Cestoda</taxon>
        <taxon>Eucestoda</taxon>
        <taxon>Diphyllobothriidea</taxon>
        <taxon>Diphyllobothriidae</taxon>
        <taxon>Schistocephalus</taxon>
    </lineage>
</organism>
<evidence type="ECO:0000256" key="1">
    <source>
        <dbReference type="SAM" id="MobiDB-lite"/>
    </source>
</evidence>
<dbReference type="Gene3D" id="1.25.40.180">
    <property type="match status" value="1"/>
</dbReference>
<proteinExistence type="predicted"/>
<evidence type="ECO:0000313" key="2">
    <source>
        <dbReference type="EMBL" id="JAP39544.1"/>
    </source>
</evidence>
<feature type="compositionally biased region" description="Acidic residues" evidence="1">
    <location>
        <begin position="103"/>
        <end position="125"/>
    </location>
</feature>